<dbReference type="Proteomes" id="UP000199309">
    <property type="component" value="Unassembled WGS sequence"/>
</dbReference>
<dbReference type="AlphaFoldDB" id="A0A1G9XTX9"/>
<proteinExistence type="predicted"/>
<gene>
    <name evidence="1" type="ORF">SAMN05660299_01925</name>
</gene>
<dbReference type="OrthoDB" id="163426at2"/>
<reference evidence="1 2" key="1">
    <citation type="submission" date="2016-10" db="EMBL/GenBank/DDBJ databases">
        <authorList>
            <person name="de Groot N.N."/>
        </authorList>
    </citation>
    <scope>NUCLEOTIDE SEQUENCE [LARGE SCALE GENOMIC DNA]</scope>
    <source>
        <strain evidence="1 2">DSM 16981</strain>
    </source>
</reference>
<dbReference type="InterPro" id="IPR010181">
    <property type="entry name" value="CGCAxxGCC_motif"/>
</dbReference>
<dbReference type="NCBIfam" id="NF045669">
    <property type="entry name" value="DVU1555_fam_CGA"/>
    <property type="match status" value="1"/>
</dbReference>
<dbReference type="InterPro" id="IPR036280">
    <property type="entry name" value="Multihaem_cyt_sf"/>
</dbReference>
<dbReference type="SUPFAM" id="SSF48695">
    <property type="entry name" value="Multiheme cytochromes"/>
    <property type="match status" value="1"/>
</dbReference>
<dbReference type="Pfam" id="PF09719">
    <property type="entry name" value="C_GCAxxG_C_C"/>
    <property type="match status" value="1"/>
</dbReference>
<name>A0A1G9XTX9_9FIRM</name>
<accession>A0A1G9XTX9</accession>
<dbReference type="RefSeq" id="WP_091651138.1">
    <property type="nucleotide sequence ID" value="NZ_FNHQ01000019.1"/>
</dbReference>
<keyword evidence="2" id="KW-1185">Reference proteome</keyword>
<dbReference type="STRING" id="349095.SAMN05660299_01925"/>
<sequence>MELFSRILELSRQGFFCSQIMMILALESEGKENPDLIRAMGGLNGGLGFTGDVCGCLTGGCCFLSYFLNKGEADELEDPALRDAIADYIRWFRDMTQSAYHGDTCYDITKNKAVKRIENCPSLIEAAMEKCMELLAERGVI</sequence>
<evidence type="ECO:0000313" key="2">
    <source>
        <dbReference type="Proteomes" id="UP000199309"/>
    </source>
</evidence>
<protein>
    <submittedName>
        <fullName evidence="1">C_GCAxxG_C_C family probable redox protein</fullName>
    </submittedName>
</protein>
<organism evidence="1 2">
    <name type="scientific">Megasphaera paucivorans</name>
    <dbReference type="NCBI Taxonomy" id="349095"/>
    <lineage>
        <taxon>Bacteria</taxon>
        <taxon>Bacillati</taxon>
        <taxon>Bacillota</taxon>
        <taxon>Negativicutes</taxon>
        <taxon>Veillonellales</taxon>
        <taxon>Veillonellaceae</taxon>
        <taxon>Megasphaera</taxon>
    </lineage>
</organism>
<evidence type="ECO:0000313" key="1">
    <source>
        <dbReference type="EMBL" id="SDN00244.1"/>
    </source>
</evidence>
<dbReference type="EMBL" id="FNHQ01000019">
    <property type="protein sequence ID" value="SDN00244.1"/>
    <property type="molecule type" value="Genomic_DNA"/>
</dbReference>